<evidence type="ECO:0000256" key="4">
    <source>
        <dbReference type="ARBA" id="ARBA00022691"/>
    </source>
</evidence>
<keyword evidence="7" id="KW-1185">Reference proteome</keyword>
<dbReference type="GO" id="GO:0008173">
    <property type="term" value="F:RNA methyltransferase activity"/>
    <property type="evidence" value="ECO:0007669"/>
    <property type="project" value="InterPro"/>
</dbReference>
<comment type="similarity">
    <text evidence="1">Belongs to the class IV-like SAM-binding methyltransferase superfamily. RNA methyltransferase TrmH family.</text>
</comment>
<keyword evidence="2" id="KW-0489">Methyltransferase</keyword>
<dbReference type="GO" id="GO:0005829">
    <property type="term" value="C:cytosol"/>
    <property type="evidence" value="ECO:0007669"/>
    <property type="project" value="TreeGrafter"/>
</dbReference>
<dbReference type="Proteomes" id="UP001438707">
    <property type="component" value="Unassembled WGS sequence"/>
</dbReference>
<sequence length="272" mass="29267">MLLSSSSFGASAKFVCHPHPRTLRFFQCGQVIGRQSVPVSSSHGPQRLPSVAVSPQEQKALWAAGVRKATQGDEGERQTQRLWAPVLDPPAALSWLTVVLVGVKRPYSAGSVARASNCFECGDLRLVQPQCNPASERSAKRAAKGAQYILHQARPYSSLAAALEDVHYAVAFSRWDTGQQGVECLSSVPPLVEKLLLLQDKGSQNAKRVALVFGREVEGLLPEEIASCEAVCKIPIGRLQESLSLSHAVSIVLSQIYQAQPSTSKQIGSSQS</sequence>
<dbReference type="PANTHER" id="PTHR42786">
    <property type="entry name" value="TRNA/RRNA METHYLTRANSFERASE"/>
    <property type="match status" value="1"/>
</dbReference>
<feature type="domain" description="tRNA/rRNA methyltransferase SpoU type" evidence="5">
    <location>
        <begin position="96"/>
        <end position="253"/>
    </location>
</feature>
<dbReference type="EMBL" id="JALJOS010000016">
    <property type="protein sequence ID" value="KAK9828269.1"/>
    <property type="molecule type" value="Genomic_DNA"/>
</dbReference>
<dbReference type="SUPFAM" id="SSF75217">
    <property type="entry name" value="alpha/beta knot"/>
    <property type="match status" value="1"/>
</dbReference>
<evidence type="ECO:0000256" key="2">
    <source>
        <dbReference type="ARBA" id="ARBA00022603"/>
    </source>
</evidence>
<dbReference type="InterPro" id="IPR029028">
    <property type="entry name" value="Alpha/beta_knot_MTases"/>
</dbReference>
<proteinExistence type="inferred from homology"/>
<dbReference type="PANTHER" id="PTHR42786:SF2">
    <property type="entry name" value="TRNA (CYTIDINE_URIDINE-2'-O-)-METHYLTRANSFERASE TRMJ"/>
    <property type="match status" value="1"/>
</dbReference>
<name>A0AAW1R3H1_9CHLO</name>
<dbReference type="GO" id="GO:0003723">
    <property type="term" value="F:RNA binding"/>
    <property type="evidence" value="ECO:0007669"/>
    <property type="project" value="InterPro"/>
</dbReference>
<accession>A0AAW1R3H1</accession>
<keyword evidence="3" id="KW-0808">Transferase</keyword>
<comment type="caution">
    <text evidence="6">The sequence shown here is derived from an EMBL/GenBank/DDBJ whole genome shotgun (WGS) entry which is preliminary data.</text>
</comment>
<dbReference type="InterPro" id="IPR029026">
    <property type="entry name" value="tRNA_m1G_MTases_N"/>
</dbReference>
<reference evidence="6 7" key="1">
    <citation type="journal article" date="2024" name="Nat. Commun.">
        <title>Phylogenomics reveals the evolutionary origins of lichenization in chlorophyte algae.</title>
        <authorList>
            <person name="Puginier C."/>
            <person name="Libourel C."/>
            <person name="Otte J."/>
            <person name="Skaloud P."/>
            <person name="Haon M."/>
            <person name="Grisel S."/>
            <person name="Petersen M."/>
            <person name="Berrin J.G."/>
            <person name="Delaux P.M."/>
            <person name="Dal Grande F."/>
            <person name="Keller J."/>
        </authorList>
    </citation>
    <scope>NUCLEOTIDE SEQUENCE [LARGE SCALE GENOMIC DNA]</scope>
    <source>
        <strain evidence="6 7">SAG 2145</strain>
    </source>
</reference>
<dbReference type="CDD" id="cd18093">
    <property type="entry name" value="SpoU-like_TrmJ"/>
    <property type="match status" value="1"/>
</dbReference>
<evidence type="ECO:0000256" key="3">
    <source>
        <dbReference type="ARBA" id="ARBA00022679"/>
    </source>
</evidence>
<dbReference type="Gene3D" id="3.40.1280.10">
    <property type="match status" value="1"/>
</dbReference>
<dbReference type="AlphaFoldDB" id="A0AAW1R3H1"/>
<dbReference type="InterPro" id="IPR001537">
    <property type="entry name" value="SpoU_MeTrfase"/>
</dbReference>
<evidence type="ECO:0000256" key="1">
    <source>
        <dbReference type="ARBA" id="ARBA00007228"/>
    </source>
</evidence>
<dbReference type="InterPro" id="IPR004384">
    <property type="entry name" value="RNA_MeTrfase_TrmJ/LasT"/>
</dbReference>
<keyword evidence="4" id="KW-0949">S-adenosyl-L-methionine</keyword>
<gene>
    <name evidence="6" type="ORF">WJX74_006492</name>
</gene>
<evidence type="ECO:0000259" key="5">
    <source>
        <dbReference type="Pfam" id="PF00588"/>
    </source>
</evidence>
<dbReference type="Pfam" id="PF00588">
    <property type="entry name" value="SpoU_methylase"/>
    <property type="match status" value="1"/>
</dbReference>
<evidence type="ECO:0000313" key="6">
    <source>
        <dbReference type="EMBL" id="KAK9828269.1"/>
    </source>
</evidence>
<evidence type="ECO:0000313" key="7">
    <source>
        <dbReference type="Proteomes" id="UP001438707"/>
    </source>
</evidence>
<protein>
    <recommendedName>
        <fullName evidence="5">tRNA/rRNA methyltransferase SpoU type domain-containing protein</fullName>
    </recommendedName>
</protein>
<dbReference type="GO" id="GO:0002128">
    <property type="term" value="P:tRNA nucleoside ribose methylation"/>
    <property type="evidence" value="ECO:0007669"/>
    <property type="project" value="TreeGrafter"/>
</dbReference>
<organism evidence="6 7">
    <name type="scientific">Apatococcus lobatus</name>
    <dbReference type="NCBI Taxonomy" id="904363"/>
    <lineage>
        <taxon>Eukaryota</taxon>
        <taxon>Viridiplantae</taxon>
        <taxon>Chlorophyta</taxon>
        <taxon>core chlorophytes</taxon>
        <taxon>Trebouxiophyceae</taxon>
        <taxon>Chlorellales</taxon>
        <taxon>Chlorellaceae</taxon>
        <taxon>Apatococcus</taxon>
    </lineage>
</organism>